<name>A0A6L6XKB2_9ACTN</name>
<evidence type="ECO:0008006" key="5">
    <source>
        <dbReference type="Google" id="ProtNLM"/>
    </source>
</evidence>
<dbReference type="EMBL" id="WSEK01000003">
    <property type="protein sequence ID" value="MVQ47639.1"/>
    <property type="molecule type" value="Genomic_DNA"/>
</dbReference>
<evidence type="ECO:0000259" key="1">
    <source>
        <dbReference type="Pfam" id="PF10646"/>
    </source>
</evidence>
<protein>
    <recommendedName>
        <fullName evidence="5">GerMN domain-containing protein</fullName>
    </recommendedName>
</protein>
<keyword evidence="4" id="KW-1185">Reference proteome</keyword>
<feature type="domain" description="GerMN" evidence="1">
    <location>
        <begin position="87"/>
        <end position="192"/>
    </location>
</feature>
<comment type="caution">
    <text evidence="3">The sequence shown here is derived from an EMBL/GenBank/DDBJ whole genome shotgun (WGS) entry which is preliminary data.</text>
</comment>
<accession>A0A6L6XKB2</accession>
<dbReference type="RefSeq" id="WP_157339788.1">
    <property type="nucleotide sequence ID" value="NZ_WSEK01000003.1"/>
</dbReference>
<proteinExistence type="predicted"/>
<reference evidence="3 4" key="1">
    <citation type="submission" date="2019-12" db="EMBL/GenBank/DDBJ databases">
        <authorList>
            <person name="Huq M.A."/>
        </authorList>
    </citation>
    <scope>NUCLEOTIDE SEQUENCE [LARGE SCALE GENOMIC DNA]</scope>
    <source>
        <strain evidence="3 4">MAH-18</strain>
    </source>
</reference>
<dbReference type="AlphaFoldDB" id="A0A6L6XKB2"/>
<evidence type="ECO:0000313" key="4">
    <source>
        <dbReference type="Proteomes" id="UP000473525"/>
    </source>
</evidence>
<feature type="domain" description="Bacterial spore germination immunoglobulin-like" evidence="2">
    <location>
        <begin position="208"/>
        <end position="295"/>
    </location>
</feature>
<dbReference type="Proteomes" id="UP000473525">
    <property type="component" value="Unassembled WGS sequence"/>
</dbReference>
<dbReference type="Pfam" id="PF10646">
    <property type="entry name" value="Germane"/>
    <property type="match status" value="1"/>
</dbReference>
<dbReference type="InterPro" id="IPR018911">
    <property type="entry name" value="Gmad2_Ig-like_dom"/>
</dbReference>
<evidence type="ECO:0000313" key="3">
    <source>
        <dbReference type="EMBL" id="MVQ47639.1"/>
    </source>
</evidence>
<gene>
    <name evidence="3" type="ORF">GON03_00485</name>
</gene>
<evidence type="ECO:0000259" key="2">
    <source>
        <dbReference type="Pfam" id="PF10648"/>
    </source>
</evidence>
<dbReference type="InterPro" id="IPR019606">
    <property type="entry name" value="GerMN"/>
</dbReference>
<sequence>MDLQELIHDAVAGVEPTDRLAAIQARAATPAGAARRWWYAAGGVALATAAAVTVVAVVSDDTPDPGHHHGEHDMTADDPAVGTQLLPIYFVGDAADGSRLYREFDEVPAGDPLEAALARMQRPSTDPDYQVVWPQGTLESARLGDGTIDVELGDVRTGFRAEDLEVQEVVYTLQAVAGERLPVRFLQDGEPVLGPVDAAPELDVLNLVSISDPGEGTAYEGPRASILARGRASSFEATVPWEIRDDRGEVVREGFATAEGWQDHLYPWQTRVDVSDLPAGFYTFVVETADPSGGAEQSLLFTDTRTIIVR</sequence>
<dbReference type="Pfam" id="PF10648">
    <property type="entry name" value="Gmad2"/>
    <property type="match status" value="1"/>
</dbReference>
<organism evidence="3 4">
    <name type="scientific">Nocardioides agri</name>
    <dbReference type="NCBI Taxonomy" id="2682843"/>
    <lineage>
        <taxon>Bacteria</taxon>
        <taxon>Bacillati</taxon>
        <taxon>Actinomycetota</taxon>
        <taxon>Actinomycetes</taxon>
        <taxon>Propionibacteriales</taxon>
        <taxon>Nocardioidaceae</taxon>
        <taxon>Nocardioides</taxon>
    </lineage>
</organism>